<evidence type="ECO:0008006" key="4">
    <source>
        <dbReference type="Google" id="ProtNLM"/>
    </source>
</evidence>
<dbReference type="PANTHER" id="PTHR35813">
    <property type="entry name" value="INNER MEMBRANE PROTEIN YBAN"/>
    <property type="match status" value="1"/>
</dbReference>
<sequence>MSERRRFRWAWWLLAYAAFGLGVLGVVLPGLPTVPFILLSAYAAARGSERLHHRLLTDRRFGPMIRDWQEHGAVSRRAKWLAVTTMTVCAVILFLVSPMWWVAAFGTSIMVIVGTWLCFRPEPPAPEDARLADRVESPDRA</sequence>
<protein>
    <recommendedName>
        <fullName evidence="4">Inner membrane protein</fullName>
    </recommendedName>
</protein>
<feature type="transmembrane region" description="Helical" evidence="1">
    <location>
        <begin position="12"/>
        <end position="45"/>
    </location>
</feature>
<dbReference type="InterPro" id="IPR007401">
    <property type="entry name" value="DUF454"/>
</dbReference>
<keyword evidence="1" id="KW-0472">Membrane</keyword>
<accession>A0A366E2R1</accession>
<dbReference type="Pfam" id="PF04304">
    <property type="entry name" value="DUF454"/>
    <property type="match status" value="1"/>
</dbReference>
<organism evidence="2 3">
    <name type="scientific">Nocardia puris</name>
    <dbReference type="NCBI Taxonomy" id="208602"/>
    <lineage>
        <taxon>Bacteria</taxon>
        <taxon>Bacillati</taxon>
        <taxon>Actinomycetota</taxon>
        <taxon>Actinomycetes</taxon>
        <taxon>Mycobacteriales</taxon>
        <taxon>Nocardiaceae</taxon>
        <taxon>Nocardia</taxon>
    </lineage>
</organism>
<evidence type="ECO:0000313" key="2">
    <source>
        <dbReference type="EMBL" id="RBO96623.1"/>
    </source>
</evidence>
<proteinExistence type="predicted"/>
<dbReference type="AlphaFoldDB" id="A0A366E2R1"/>
<dbReference type="STRING" id="1210090.GCA_001613185_05509"/>
<dbReference type="PANTHER" id="PTHR35813:SF1">
    <property type="entry name" value="INNER MEMBRANE PROTEIN YBAN"/>
    <property type="match status" value="1"/>
</dbReference>
<comment type="caution">
    <text evidence="2">The sequence shown here is derived from an EMBL/GenBank/DDBJ whole genome shotgun (WGS) entry which is preliminary data.</text>
</comment>
<reference evidence="2 3" key="1">
    <citation type="submission" date="2018-06" db="EMBL/GenBank/DDBJ databases">
        <title>Genomic Encyclopedia of Type Strains, Phase IV (KMG-IV): sequencing the most valuable type-strain genomes for metagenomic binning, comparative biology and taxonomic classification.</title>
        <authorList>
            <person name="Goeker M."/>
        </authorList>
    </citation>
    <scope>NUCLEOTIDE SEQUENCE [LARGE SCALE GENOMIC DNA]</scope>
    <source>
        <strain evidence="2 3">DSM 44599</strain>
    </source>
</reference>
<keyword evidence="3" id="KW-1185">Reference proteome</keyword>
<name>A0A366E2R1_9NOCA</name>
<keyword evidence="1" id="KW-0812">Transmembrane</keyword>
<dbReference type="OrthoDB" id="9816293at2"/>
<dbReference type="GO" id="GO:0005886">
    <property type="term" value="C:plasma membrane"/>
    <property type="evidence" value="ECO:0007669"/>
    <property type="project" value="TreeGrafter"/>
</dbReference>
<feature type="transmembrane region" description="Helical" evidence="1">
    <location>
        <begin position="78"/>
        <end position="95"/>
    </location>
</feature>
<evidence type="ECO:0000313" key="3">
    <source>
        <dbReference type="Proteomes" id="UP000252586"/>
    </source>
</evidence>
<keyword evidence="1" id="KW-1133">Transmembrane helix</keyword>
<dbReference type="EMBL" id="QNRE01000001">
    <property type="protein sequence ID" value="RBO96623.1"/>
    <property type="molecule type" value="Genomic_DNA"/>
</dbReference>
<evidence type="ECO:0000256" key="1">
    <source>
        <dbReference type="SAM" id="Phobius"/>
    </source>
</evidence>
<dbReference type="PIRSF" id="PIRSF016789">
    <property type="entry name" value="DUF454"/>
    <property type="match status" value="1"/>
</dbReference>
<dbReference type="Proteomes" id="UP000252586">
    <property type="component" value="Unassembled WGS sequence"/>
</dbReference>
<dbReference type="RefSeq" id="WP_067512694.1">
    <property type="nucleotide sequence ID" value="NZ_CP107943.1"/>
</dbReference>
<gene>
    <name evidence="2" type="ORF">DFR74_101639</name>
</gene>